<reference evidence="8" key="2">
    <citation type="journal article" date="2007" name="Science">
        <title>Draft genome sequence of the sexually transmitted pathogen Trichomonas vaginalis.</title>
        <authorList>
            <person name="Carlton J.M."/>
            <person name="Hirt R.P."/>
            <person name="Silva J.C."/>
            <person name="Delcher A.L."/>
            <person name="Schatz M."/>
            <person name="Zhao Q."/>
            <person name="Wortman J.R."/>
            <person name="Bidwell S.L."/>
            <person name="Alsmark U.C.M."/>
            <person name="Besteiro S."/>
            <person name="Sicheritz-Ponten T."/>
            <person name="Noel C.J."/>
            <person name="Dacks J.B."/>
            <person name="Foster P.G."/>
            <person name="Simillion C."/>
            <person name="Van de Peer Y."/>
            <person name="Miranda-Saavedra D."/>
            <person name="Barton G.J."/>
            <person name="Westrop G.D."/>
            <person name="Mueller S."/>
            <person name="Dessi D."/>
            <person name="Fiori P.L."/>
            <person name="Ren Q."/>
            <person name="Paulsen I."/>
            <person name="Zhang H."/>
            <person name="Bastida-Corcuera F.D."/>
            <person name="Simoes-Barbosa A."/>
            <person name="Brown M.T."/>
            <person name="Hayes R.D."/>
            <person name="Mukherjee M."/>
            <person name="Okumura C.Y."/>
            <person name="Schneider R."/>
            <person name="Smith A.J."/>
            <person name="Vanacova S."/>
            <person name="Villalvazo M."/>
            <person name="Haas B.J."/>
            <person name="Pertea M."/>
            <person name="Feldblyum T.V."/>
            <person name="Utterback T.R."/>
            <person name="Shu C.L."/>
            <person name="Osoegawa K."/>
            <person name="de Jong P.J."/>
            <person name="Hrdy I."/>
            <person name="Horvathova L."/>
            <person name="Zubacova Z."/>
            <person name="Dolezal P."/>
            <person name="Malik S.B."/>
            <person name="Logsdon J.M. Jr."/>
            <person name="Henze K."/>
            <person name="Gupta A."/>
            <person name="Wang C.C."/>
            <person name="Dunne R.L."/>
            <person name="Upcroft J.A."/>
            <person name="Upcroft P."/>
            <person name="White O."/>
            <person name="Salzberg S.L."/>
            <person name="Tang P."/>
            <person name="Chiu C.-H."/>
            <person name="Lee Y.-S."/>
            <person name="Embley T.M."/>
            <person name="Coombs G.H."/>
            <person name="Mottram J.C."/>
            <person name="Tachezy J."/>
            <person name="Fraser-Liggett C.M."/>
            <person name="Johnson P.J."/>
        </authorList>
    </citation>
    <scope>NUCLEOTIDE SEQUENCE [LARGE SCALE GENOMIC DNA]</scope>
    <source>
        <strain evidence="8">G3</strain>
    </source>
</reference>
<evidence type="ECO:0000259" key="7">
    <source>
        <dbReference type="PROSITE" id="PS51746"/>
    </source>
</evidence>
<keyword evidence="9" id="KW-1185">Reference proteome</keyword>
<evidence type="ECO:0000313" key="8">
    <source>
        <dbReference type="EMBL" id="EAX98718.1"/>
    </source>
</evidence>
<evidence type="ECO:0000256" key="3">
    <source>
        <dbReference type="ARBA" id="ARBA00022737"/>
    </source>
</evidence>
<gene>
    <name evidence="8" type="ORF">TVAG_480940</name>
</gene>
<evidence type="ECO:0000256" key="6">
    <source>
        <dbReference type="RuleBase" id="RU003465"/>
    </source>
</evidence>
<feature type="domain" description="PPM-type phosphatase" evidence="7">
    <location>
        <begin position="565"/>
        <end position="796"/>
    </location>
</feature>
<dbReference type="Gene3D" id="3.80.10.10">
    <property type="entry name" value="Ribonuclease Inhibitor"/>
    <property type="match status" value="3"/>
</dbReference>
<name>A2F8P0_TRIV3</name>
<keyword evidence="2" id="KW-0479">Metal-binding</keyword>
<accession>A2F8P0</accession>
<dbReference type="InterPro" id="IPR001932">
    <property type="entry name" value="PPM-type_phosphatase-like_dom"/>
</dbReference>
<sequence>MGIEASAEWATATDKKISARGQGLQYLPKSLLPMSPIKVIDFAGNKIQYLPHDLRSLTALNLSNNSLGDLNPSMIAAIDTYVQLEQLSLENNGLTEFPPSFTQLPLKLLVLSSNKLTKWDFEFNDLQFLGLANNLLTLFAGRMPNLITADLFFNKISVFNLIGEILTTLNIVGNNLTELPDLEFPFLKILLVEMNKLKHLPNLQKFAPKLERLSISDNELEEIPPVPPTLSTLIASNNKISKIDDSLYEISNATEINLSFNLITSIKSFKNEVNFIYLQNNLIENCEEIKCGNTILKNNRLEVIPDFHNIRIFSFEMGFNRIKEIDLSRMPSVLVKLCLPCNCIKEVPKELLKMPLKTLDLSENEIEKIEGLQDTKILSLNLSGNKIREVPELPPSLTIFRISDNLLTELPTLPQLTTLDVSGNRIKKIPDIETLVLLYASRNEIEEVPNLKSTEIIDMSHNNIKTVSDISASFADFSYNNLEEFEVDDDYLMSIKVAHNKNLCLDLDLTIFKRLDCLDIVGIKSAKLILNTQINTKLREIDISNETELIMSNDFPVNKIAMTGKVGYADMQGQRGTMEDALIVDSNIGIYAIFDGHGGHIVSSLSAQRIHERLQSLQNGSEFRELITQAVDSVVGELKEKKVLGGSTMCLVRVGQDKIEVANIGDSRCVAILKDGTQRQLSNDHKPTYRPEVERIREKGSFVSKGRVQGRLAVARAIGDFAVLGIESVIEFTEIDKDIVSRIVIGCDGLYDVVSNEDCLKICNENQSAVTTAYKLRDRAFQRGSTDNISVIVVDCL</sequence>
<dbReference type="eggNOG" id="KOG0619">
    <property type="taxonomic scope" value="Eukaryota"/>
</dbReference>
<dbReference type="eggNOG" id="KOG0698">
    <property type="taxonomic scope" value="Eukaryota"/>
</dbReference>
<dbReference type="Proteomes" id="UP000001542">
    <property type="component" value="Unassembled WGS sequence"/>
</dbReference>
<dbReference type="CDD" id="cd00143">
    <property type="entry name" value="PP2Cc"/>
    <property type="match status" value="1"/>
</dbReference>
<dbReference type="OMA" id="NARCIST"/>
<dbReference type="PROSITE" id="PS51746">
    <property type="entry name" value="PPM_2"/>
    <property type="match status" value="1"/>
</dbReference>
<dbReference type="FunCoup" id="A2F8P0">
    <property type="interactions" value="165"/>
</dbReference>
<dbReference type="Gene3D" id="3.60.40.10">
    <property type="entry name" value="PPM-type phosphatase domain"/>
    <property type="match status" value="1"/>
</dbReference>
<dbReference type="PANTHER" id="PTHR48051">
    <property type="match status" value="1"/>
</dbReference>
<dbReference type="PROSITE" id="PS51450">
    <property type="entry name" value="LRR"/>
    <property type="match status" value="5"/>
</dbReference>
<dbReference type="SMR" id="A2F8P0"/>
<dbReference type="SMART" id="SM00364">
    <property type="entry name" value="LRR_BAC"/>
    <property type="match status" value="10"/>
</dbReference>
<organism evidence="8 9">
    <name type="scientific">Trichomonas vaginalis (strain ATCC PRA-98 / G3)</name>
    <dbReference type="NCBI Taxonomy" id="412133"/>
    <lineage>
        <taxon>Eukaryota</taxon>
        <taxon>Metamonada</taxon>
        <taxon>Parabasalia</taxon>
        <taxon>Trichomonadida</taxon>
        <taxon>Trichomonadidae</taxon>
        <taxon>Trichomonas</taxon>
    </lineage>
</organism>
<evidence type="ECO:0000256" key="2">
    <source>
        <dbReference type="ARBA" id="ARBA00022723"/>
    </source>
</evidence>
<dbReference type="PROSITE" id="PS01032">
    <property type="entry name" value="PPM_1"/>
    <property type="match status" value="1"/>
</dbReference>
<dbReference type="InParanoid" id="A2F8P0"/>
<dbReference type="SMART" id="SM00332">
    <property type="entry name" value="PP2Cc"/>
    <property type="match status" value="1"/>
</dbReference>
<dbReference type="SUPFAM" id="SSF52058">
    <property type="entry name" value="L domain-like"/>
    <property type="match status" value="2"/>
</dbReference>
<dbReference type="InterPro" id="IPR003591">
    <property type="entry name" value="Leu-rich_rpt_typical-subtyp"/>
</dbReference>
<dbReference type="InterPro" id="IPR032675">
    <property type="entry name" value="LRR_dom_sf"/>
</dbReference>
<dbReference type="GO" id="GO:0007165">
    <property type="term" value="P:signal transduction"/>
    <property type="evidence" value="ECO:0000318"/>
    <property type="project" value="GO_Central"/>
</dbReference>
<evidence type="ECO:0000256" key="1">
    <source>
        <dbReference type="ARBA" id="ARBA00022614"/>
    </source>
</evidence>
<dbReference type="SMART" id="SM00365">
    <property type="entry name" value="LRR_SD22"/>
    <property type="match status" value="5"/>
</dbReference>
<keyword evidence="1" id="KW-0433">Leucine-rich repeat</keyword>
<dbReference type="GO" id="GO:0004722">
    <property type="term" value="F:protein serine/threonine phosphatase activity"/>
    <property type="evidence" value="ECO:0000318"/>
    <property type="project" value="GO_Central"/>
</dbReference>
<dbReference type="Pfam" id="PF00560">
    <property type="entry name" value="LRR_1"/>
    <property type="match status" value="2"/>
</dbReference>
<keyword evidence="4 6" id="KW-0378">Hydrolase</keyword>
<reference evidence="8" key="1">
    <citation type="submission" date="2006-10" db="EMBL/GenBank/DDBJ databases">
        <authorList>
            <person name="Amadeo P."/>
            <person name="Zhao Q."/>
            <person name="Wortman J."/>
            <person name="Fraser-Liggett C."/>
            <person name="Carlton J."/>
        </authorList>
    </citation>
    <scope>NUCLEOTIDE SEQUENCE</scope>
    <source>
        <strain evidence="8">G3</strain>
    </source>
</reference>
<dbReference type="SUPFAM" id="SSF81606">
    <property type="entry name" value="PP2C-like"/>
    <property type="match status" value="1"/>
</dbReference>
<dbReference type="GO" id="GO:0046872">
    <property type="term" value="F:metal ion binding"/>
    <property type="evidence" value="ECO:0007669"/>
    <property type="project" value="UniProtKB-KW"/>
</dbReference>
<comment type="similarity">
    <text evidence="6">Belongs to the PP2C family.</text>
</comment>
<dbReference type="STRING" id="5722.A2F8P0"/>
<evidence type="ECO:0000256" key="5">
    <source>
        <dbReference type="ARBA" id="ARBA00022912"/>
    </source>
</evidence>
<dbReference type="InterPro" id="IPR000222">
    <property type="entry name" value="PP2C_BS"/>
</dbReference>
<dbReference type="InterPro" id="IPR001611">
    <property type="entry name" value="Leu-rich_rpt"/>
</dbReference>
<proteinExistence type="inferred from homology"/>
<dbReference type="FunFam" id="3.80.10.10:FF:002402">
    <property type="entry name" value="Leucine Rich Repeat family protein"/>
    <property type="match status" value="1"/>
</dbReference>
<dbReference type="VEuPathDB" id="TrichDB:TVAGG3_0456440"/>
<keyword evidence="5 6" id="KW-0904">Protein phosphatase</keyword>
<protein>
    <submittedName>
        <fullName evidence="8">Protein phosphatase 2C, putative</fullName>
    </submittedName>
</protein>
<dbReference type="PANTHER" id="PTHR48051:SF54">
    <property type="entry name" value="LEUCINE-RICH REPEAT-CONTAINING PROTEIN"/>
    <property type="match status" value="1"/>
</dbReference>
<dbReference type="FunFam" id="3.80.10.10:FF:001844">
    <property type="entry name" value="Leucine Rich Repeat family protein"/>
    <property type="match status" value="1"/>
</dbReference>
<dbReference type="KEGG" id="tva:4756519"/>
<evidence type="ECO:0000256" key="4">
    <source>
        <dbReference type="ARBA" id="ARBA00022801"/>
    </source>
</evidence>
<keyword evidence="3" id="KW-0677">Repeat</keyword>
<dbReference type="RefSeq" id="XP_001311648.1">
    <property type="nucleotide sequence ID" value="XM_001311647.1"/>
</dbReference>
<dbReference type="FunFam" id="3.80.10.10:FF:002015">
    <property type="entry name" value="Leucine Rich Repeat family protein"/>
    <property type="match status" value="1"/>
</dbReference>
<dbReference type="SMART" id="SM00369">
    <property type="entry name" value="LRR_TYP"/>
    <property type="match status" value="4"/>
</dbReference>
<dbReference type="InterPro" id="IPR050216">
    <property type="entry name" value="LRR_domain-containing"/>
</dbReference>
<dbReference type="Pfam" id="PF00481">
    <property type="entry name" value="PP2C"/>
    <property type="match status" value="1"/>
</dbReference>
<dbReference type="AlphaFoldDB" id="A2F8P0"/>
<dbReference type="EMBL" id="DS113664">
    <property type="protein sequence ID" value="EAX98718.1"/>
    <property type="molecule type" value="Genomic_DNA"/>
</dbReference>
<dbReference type="OrthoDB" id="10264738at2759"/>
<evidence type="ECO:0000313" key="9">
    <source>
        <dbReference type="Proteomes" id="UP000001542"/>
    </source>
</evidence>
<dbReference type="InterPro" id="IPR036457">
    <property type="entry name" value="PPM-type-like_dom_sf"/>
</dbReference>
<dbReference type="VEuPathDB" id="TrichDB:TVAG_480940"/>